<dbReference type="SUPFAM" id="SSF47413">
    <property type="entry name" value="lambda repressor-like DNA-binding domains"/>
    <property type="match status" value="1"/>
</dbReference>
<dbReference type="EMBL" id="LAZR01003474">
    <property type="protein sequence ID" value="KKN17943.1"/>
    <property type="molecule type" value="Genomic_DNA"/>
</dbReference>
<dbReference type="GO" id="GO:0003677">
    <property type="term" value="F:DNA binding"/>
    <property type="evidence" value="ECO:0007669"/>
    <property type="project" value="InterPro"/>
</dbReference>
<protein>
    <recommendedName>
        <fullName evidence="2">HTH cro/C1-type domain-containing protein</fullName>
    </recommendedName>
</protein>
<name>A0A0F9RL37_9ZZZZ</name>
<dbReference type="AlphaFoldDB" id="A0A0F9RL37"/>
<dbReference type="InterPro" id="IPR010982">
    <property type="entry name" value="Lambda_DNA-bd_dom_sf"/>
</dbReference>
<accession>A0A0F9RL37</accession>
<comment type="caution">
    <text evidence="1">The sequence shown here is derived from an EMBL/GenBank/DDBJ whole genome shotgun (WGS) entry which is preliminary data.</text>
</comment>
<evidence type="ECO:0008006" key="2">
    <source>
        <dbReference type="Google" id="ProtNLM"/>
    </source>
</evidence>
<sequence length="69" mass="7770">MKCPYCKDTGKIDRRTLGGKMLAFRAQNRIGVREAARRAGVSFSTWARAERRVGDLTPRNAMMVRALLS</sequence>
<reference evidence="1" key="1">
    <citation type="journal article" date="2015" name="Nature">
        <title>Complex archaea that bridge the gap between prokaryotes and eukaryotes.</title>
        <authorList>
            <person name="Spang A."/>
            <person name="Saw J.H."/>
            <person name="Jorgensen S.L."/>
            <person name="Zaremba-Niedzwiedzka K."/>
            <person name="Martijn J."/>
            <person name="Lind A.E."/>
            <person name="van Eijk R."/>
            <person name="Schleper C."/>
            <person name="Guy L."/>
            <person name="Ettema T.J."/>
        </authorList>
    </citation>
    <scope>NUCLEOTIDE SEQUENCE</scope>
</reference>
<proteinExistence type="predicted"/>
<evidence type="ECO:0000313" key="1">
    <source>
        <dbReference type="EMBL" id="KKN17943.1"/>
    </source>
</evidence>
<organism evidence="1">
    <name type="scientific">marine sediment metagenome</name>
    <dbReference type="NCBI Taxonomy" id="412755"/>
    <lineage>
        <taxon>unclassified sequences</taxon>
        <taxon>metagenomes</taxon>
        <taxon>ecological metagenomes</taxon>
    </lineage>
</organism>
<gene>
    <name evidence="1" type="ORF">LCGC14_0960890</name>
</gene>